<dbReference type="PIRSF" id="PIRSF001267">
    <property type="entry name" value="Pyrophosphatase_GppA_Ppx"/>
    <property type="match status" value="1"/>
</dbReference>
<dbReference type="Gene3D" id="3.30.420.150">
    <property type="entry name" value="Exopolyphosphatase. Domain 2"/>
    <property type="match status" value="1"/>
</dbReference>
<proteinExistence type="predicted"/>
<dbReference type="Proteomes" id="UP000009011">
    <property type="component" value="Chromosome"/>
</dbReference>
<feature type="domain" description="Ppx/GppA phosphatase N-terminal" evidence="2">
    <location>
        <begin position="20"/>
        <end position="312"/>
    </location>
</feature>
<dbReference type="AlphaFoldDB" id="I6ZMY2"/>
<dbReference type="InterPro" id="IPR003607">
    <property type="entry name" value="HD/PDEase_dom"/>
</dbReference>
<evidence type="ECO:0000259" key="2">
    <source>
        <dbReference type="Pfam" id="PF02541"/>
    </source>
</evidence>
<dbReference type="InterPro" id="IPR043129">
    <property type="entry name" value="ATPase_NBD"/>
</dbReference>
<dbReference type="PATRIC" id="fig|1191523.3.peg.144"/>
<dbReference type="OrthoDB" id="9814545at2"/>
<sequence>MLNKNLAAIDIGTNSFHLIVVKIKNKGNFEIIDREKEVIRLGEGSSTDIKKILPAAIKRAVDCLVRFKEIAASHNAIIRAVATSAVREAHNRNEFIELVRQKTGVEIEVVSGHEEARLIYLGALKALPIYNNRTLLVDIGGGSTEFVVGFEGHIDFSVSLKLGAVRLSEKFFPDFKITPSRVEACRRWVEGEIFPVANQLKQFRVDKIVGSSGTIMSCGFMINAKKKKTSDSAILNNFTFSKNELKEVVKEALSKKTPEKRKKIKGLDEKRADIIPAGVIILETIFDLLGINEMTISGYALREGIIIDTLQKSASEKSKPVLADIRKESVMHLAEKCEYDRKHCIHVSRLALELYDDLVPLHKLKPECREYLEAASILHDVGYHISHTNHHHHSYYIIKNSELLGFSENEIEIIAHTARYHRKSHPKPGHSEFMKLNDQTREIIKKLSSILRIADSFDRTHRKIVSRLSASVEPKKVIITVKHKKSMEPVIELWNLERRKKLFEEIFGKKVLTELAKQ</sequence>
<dbReference type="GO" id="GO:0016462">
    <property type="term" value="F:pyrophosphatase activity"/>
    <property type="evidence" value="ECO:0007669"/>
    <property type="project" value="TreeGrafter"/>
</dbReference>
<name>I6ZMY2_MELRP</name>
<accession>I6ZMY2</accession>
<dbReference type="SUPFAM" id="SSF53067">
    <property type="entry name" value="Actin-like ATPase domain"/>
    <property type="match status" value="2"/>
</dbReference>
<dbReference type="KEGG" id="mro:MROS_0140"/>
<dbReference type="SUPFAM" id="SSF109604">
    <property type="entry name" value="HD-domain/PDEase-like"/>
    <property type="match status" value="1"/>
</dbReference>
<evidence type="ECO:0000259" key="3">
    <source>
        <dbReference type="Pfam" id="PF21447"/>
    </source>
</evidence>
<dbReference type="CDD" id="cd24006">
    <property type="entry name" value="ASKHA_NBD_PPX_GppA"/>
    <property type="match status" value="1"/>
</dbReference>
<reference evidence="4 5" key="1">
    <citation type="journal article" date="2013" name="PLoS ONE">
        <title>Genomic analysis of Melioribacter roseus, facultatively anaerobic organotrophic bacterium representing a novel deep lineage within Bacteriodetes/Chlorobi group.</title>
        <authorList>
            <person name="Kadnikov V.V."/>
            <person name="Mardanov A.V."/>
            <person name="Podosokorskaya O.A."/>
            <person name="Gavrilov S.N."/>
            <person name="Kublanov I.V."/>
            <person name="Beletsky A.V."/>
            <person name="Bonch-Osmolovskaya E.A."/>
            <person name="Ravin N.V."/>
        </authorList>
    </citation>
    <scope>NUCLEOTIDE SEQUENCE [LARGE SCALE GENOMIC DNA]</scope>
    <source>
        <strain evidence="5">JCM 17771 / P3M-2</strain>
    </source>
</reference>
<organism evidence="4 5">
    <name type="scientific">Melioribacter roseus (strain DSM 23840 / JCM 17771 / VKM B-2668 / P3M-2)</name>
    <dbReference type="NCBI Taxonomy" id="1191523"/>
    <lineage>
        <taxon>Bacteria</taxon>
        <taxon>Pseudomonadati</taxon>
        <taxon>Ignavibacteriota</taxon>
        <taxon>Ignavibacteria</taxon>
        <taxon>Ignavibacteriales</taxon>
        <taxon>Melioribacteraceae</taxon>
        <taxon>Melioribacter</taxon>
    </lineage>
</organism>
<dbReference type="EMBL" id="CP003557">
    <property type="protein sequence ID" value="AFN73384.1"/>
    <property type="molecule type" value="Genomic_DNA"/>
</dbReference>
<dbReference type="PANTHER" id="PTHR30005">
    <property type="entry name" value="EXOPOLYPHOSPHATASE"/>
    <property type="match status" value="1"/>
</dbReference>
<evidence type="ECO:0000313" key="5">
    <source>
        <dbReference type="Proteomes" id="UP000009011"/>
    </source>
</evidence>
<keyword evidence="1" id="KW-0378">Hydrolase</keyword>
<evidence type="ECO:0000313" key="4">
    <source>
        <dbReference type="EMBL" id="AFN73384.1"/>
    </source>
</evidence>
<gene>
    <name evidence="4" type="ordered locus">MROS_0140</name>
</gene>
<dbReference type="STRING" id="1191523.MROS_0140"/>
<dbReference type="Gene3D" id="1.10.3210.10">
    <property type="entry name" value="Hypothetical protein af1432"/>
    <property type="match status" value="1"/>
</dbReference>
<dbReference type="InterPro" id="IPR003695">
    <property type="entry name" value="Ppx_GppA_N"/>
</dbReference>
<dbReference type="PANTHER" id="PTHR30005:SF0">
    <property type="entry name" value="RETROGRADE REGULATION PROTEIN 2"/>
    <property type="match status" value="1"/>
</dbReference>
<protein>
    <submittedName>
        <fullName evidence="4">Exopolyphosphatase</fullName>
    </submittedName>
</protein>
<dbReference type="Pfam" id="PF02541">
    <property type="entry name" value="Ppx-GppA"/>
    <property type="match status" value="1"/>
</dbReference>
<dbReference type="eggNOG" id="COG0248">
    <property type="taxonomic scope" value="Bacteria"/>
</dbReference>
<dbReference type="RefSeq" id="WP_014854821.1">
    <property type="nucleotide sequence ID" value="NC_018178.1"/>
</dbReference>
<dbReference type="InterPro" id="IPR030673">
    <property type="entry name" value="PyroPPase_GppA_Ppx"/>
</dbReference>
<keyword evidence="5" id="KW-1185">Reference proteome</keyword>
<evidence type="ECO:0000256" key="1">
    <source>
        <dbReference type="ARBA" id="ARBA00022801"/>
    </source>
</evidence>
<dbReference type="Gene3D" id="3.30.420.40">
    <property type="match status" value="1"/>
</dbReference>
<dbReference type="CDD" id="cd00077">
    <property type="entry name" value="HDc"/>
    <property type="match status" value="1"/>
</dbReference>
<dbReference type="Pfam" id="PF21447">
    <property type="entry name" value="Ppx-GppA_III"/>
    <property type="match status" value="1"/>
</dbReference>
<dbReference type="FunFam" id="1.10.3210.10:FF:000025">
    <property type="entry name" value="Exopolyphosphatase"/>
    <property type="match status" value="1"/>
</dbReference>
<dbReference type="HOGENOM" id="CLU_025908_4_2_10"/>
<dbReference type="InterPro" id="IPR050273">
    <property type="entry name" value="GppA/Ppx_hydrolase"/>
</dbReference>
<dbReference type="InterPro" id="IPR048950">
    <property type="entry name" value="Ppx_GppA_C"/>
</dbReference>
<feature type="domain" description="Ppx/GppA phosphatase C-terminal" evidence="3">
    <location>
        <begin position="325"/>
        <end position="486"/>
    </location>
</feature>